<feature type="domain" description="POU-specific atypical" evidence="6">
    <location>
        <begin position="1"/>
        <end position="76"/>
    </location>
</feature>
<evidence type="ECO:0000256" key="1">
    <source>
        <dbReference type="ARBA" id="ARBA00004123"/>
    </source>
</evidence>
<keyword evidence="7" id="KW-1185">Reference proteome</keyword>
<evidence type="ECO:0000313" key="7">
    <source>
        <dbReference type="Proteomes" id="UP000694941"/>
    </source>
</evidence>
<keyword evidence="2 3" id="KW-0238">DNA-binding</keyword>
<organism evidence="7 8">
    <name type="scientific">Limulus polyphemus</name>
    <name type="common">Atlantic horseshoe crab</name>
    <dbReference type="NCBI Taxonomy" id="6850"/>
    <lineage>
        <taxon>Eukaryota</taxon>
        <taxon>Metazoa</taxon>
        <taxon>Ecdysozoa</taxon>
        <taxon>Arthropoda</taxon>
        <taxon>Chelicerata</taxon>
        <taxon>Merostomata</taxon>
        <taxon>Xiphosura</taxon>
        <taxon>Limulidae</taxon>
        <taxon>Limulus</taxon>
    </lineage>
</organism>
<evidence type="ECO:0000313" key="8">
    <source>
        <dbReference type="RefSeq" id="XP_013790454.2"/>
    </source>
</evidence>
<dbReference type="Pfam" id="PF00046">
    <property type="entry name" value="Homeodomain"/>
    <property type="match status" value="1"/>
</dbReference>
<dbReference type="CDD" id="cd00086">
    <property type="entry name" value="homeodomain"/>
    <property type="match status" value="1"/>
</dbReference>
<evidence type="ECO:0000259" key="6">
    <source>
        <dbReference type="PROSITE" id="PS51936"/>
    </source>
</evidence>
<feature type="non-terminal residue" evidence="8">
    <location>
        <position position="1"/>
    </location>
</feature>
<name>A0ABM1BXC0_LIMPO</name>
<evidence type="ECO:0000256" key="2">
    <source>
        <dbReference type="PROSITE-ProRule" id="PRU00108"/>
    </source>
</evidence>
<dbReference type="Gene3D" id="1.10.10.60">
    <property type="entry name" value="Homeodomain-like"/>
    <property type="match status" value="1"/>
</dbReference>
<accession>A0ABM1BXC0</accession>
<feature type="compositionally biased region" description="Polar residues" evidence="4">
    <location>
        <begin position="253"/>
        <end position="268"/>
    </location>
</feature>
<dbReference type="PROSITE" id="PS51936">
    <property type="entry name" value="POU_4"/>
    <property type="match status" value="1"/>
</dbReference>
<dbReference type="InterPro" id="IPR044869">
    <property type="entry name" value="HNF-1_POU"/>
</dbReference>
<dbReference type="RefSeq" id="XP_013790454.2">
    <property type="nucleotide sequence ID" value="XM_013935000.2"/>
</dbReference>
<dbReference type="InterPro" id="IPR010982">
    <property type="entry name" value="Lambda_DNA-bd_dom_sf"/>
</dbReference>
<dbReference type="PANTHER" id="PTHR14618">
    <property type="entry name" value="HOMEODOX-CONTAINING PROTEIN 1 HMBOX1"/>
    <property type="match status" value="1"/>
</dbReference>
<dbReference type="InterPro" id="IPR040363">
    <property type="entry name" value="HMBOX1"/>
</dbReference>
<gene>
    <name evidence="8" type="primary">LOC106474310</name>
</gene>
<dbReference type="SMART" id="SM00389">
    <property type="entry name" value="HOX"/>
    <property type="match status" value="1"/>
</dbReference>
<keyword evidence="2 3" id="KW-0539">Nucleus</keyword>
<dbReference type="Proteomes" id="UP000694941">
    <property type="component" value="Unplaced"/>
</dbReference>
<keyword evidence="2 3" id="KW-0371">Homeobox</keyword>
<proteinExistence type="predicted"/>
<feature type="DNA-binding region" description="Homeobox" evidence="2">
    <location>
        <begin position="92"/>
        <end position="166"/>
    </location>
</feature>
<dbReference type="InterPro" id="IPR009057">
    <property type="entry name" value="Homeodomain-like_sf"/>
</dbReference>
<dbReference type="GeneID" id="106474310"/>
<dbReference type="Pfam" id="PF04814">
    <property type="entry name" value="HNF-1_N"/>
    <property type="match status" value="1"/>
</dbReference>
<feature type="domain" description="Homeobox" evidence="5">
    <location>
        <begin position="90"/>
        <end position="165"/>
    </location>
</feature>
<dbReference type="PROSITE" id="PS50071">
    <property type="entry name" value="HOMEOBOX_2"/>
    <property type="match status" value="1"/>
</dbReference>
<sequence>FRKGEEAMLAEIRNFVMRYNLKQTMIAEMTRLSQAYVSRFFRGDTLEMSDRTKNTFYMWYLTCKNNPWKLPQLCPSSGVKRMVSDSGDLIPLKRERFTFKTSHLAVLERYYEQDPYPDAQTREEIVKECNRAVGRPDRPVLEREKVTLPVVNNWFNNRRKEAKKQLRQQHASAIGVSSGNLMPFNQPYALTFPSMASLGWTSSSDSSVLASSSFSLPVSQPNISMLNASTSPLTTLGGAPPQVQLSLEPPDSDISQESSEPCESNGTLSMDLGSTCPAVKQETDSM</sequence>
<dbReference type="InterPro" id="IPR001356">
    <property type="entry name" value="HD"/>
</dbReference>
<dbReference type="SUPFAM" id="SSF46689">
    <property type="entry name" value="Homeodomain-like"/>
    <property type="match status" value="1"/>
</dbReference>
<protein>
    <submittedName>
        <fullName evidence="8">Homeobox-containing protein 1-like</fullName>
    </submittedName>
</protein>
<dbReference type="SUPFAM" id="SSF47413">
    <property type="entry name" value="lambda repressor-like DNA-binding domains"/>
    <property type="match status" value="1"/>
</dbReference>
<feature type="region of interest" description="Disordered" evidence="4">
    <location>
        <begin position="229"/>
        <end position="286"/>
    </location>
</feature>
<dbReference type="Gene3D" id="1.10.260.40">
    <property type="entry name" value="lambda repressor-like DNA-binding domains"/>
    <property type="match status" value="1"/>
</dbReference>
<evidence type="ECO:0000259" key="5">
    <source>
        <dbReference type="PROSITE" id="PS50071"/>
    </source>
</evidence>
<reference evidence="8" key="1">
    <citation type="submission" date="2025-08" db="UniProtKB">
        <authorList>
            <consortium name="RefSeq"/>
        </authorList>
    </citation>
    <scope>IDENTIFICATION</scope>
    <source>
        <tissue evidence="8">Muscle</tissue>
    </source>
</reference>
<evidence type="ECO:0000256" key="4">
    <source>
        <dbReference type="SAM" id="MobiDB-lite"/>
    </source>
</evidence>
<dbReference type="InterPro" id="IPR006899">
    <property type="entry name" value="HNF-1_N"/>
</dbReference>
<evidence type="ECO:0000256" key="3">
    <source>
        <dbReference type="RuleBase" id="RU000682"/>
    </source>
</evidence>
<comment type="subcellular location">
    <subcellularLocation>
        <location evidence="1 2 3">Nucleus</location>
    </subcellularLocation>
</comment>
<dbReference type="PANTHER" id="PTHR14618:SF0">
    <property type="entry name" value="HOMEOBOX-CONTAINING PROTEIN 1"/>
    <property type="match status" value="1"/>
</dbReference>